<keyword evidence="2" id="KW-1133">Transmembrane helix</keyword>
<feature type="transmembrane region" description="Helical" evidence="2">
    <location>
        <begin position="263"/>
        <end position="287"/>
    </location>
</feature>
<accession>A0A9Q0LRL9</accession>
<feature type="compositionally biased region" description="Low complexity" evidence="1">
    <location>
        <begin position="372"/>
        <end position="391"/>
    </location>
</feature>
<dbReference type="Proteomes" id="UP001149090">
    <property type="component" value="Unassembled WGS sequence"/>
</dbReference>
<evidence type="ECO:0000313" key="3">
    <source>
        <dbReference type="EMBL" id="KAJ5075995.1"/>
    </source>
</evidence>
<feature type="transmembrane region" description="Helical" evidence="2">
    <location>
        <begin position="146"/>
        <end position="169"/>
    </location>
</feature>
<keyword evidence="4" id="KW-1185">Reference proteome</keyword>
<feature type="transmembrane region" description="Helical" evidence="2">
    <location>
        <begin position="230"/>
        <end position="251"/>
    </location>
</feature>
<dbReference type="AlphaFoldDB" id="A0A9Q0LRL9"/>
<keyword evidence="2" id="KW-0812">Transmembrane</keyword>
<protein>
    <recommendedName>
        <fullName evidence="5">Transmembrane protein</fullName>
    </recommendedName>
</protein>
<feature type="region of interest" description="Disordered" evidence="1">
    <location>
        <begin position="372"/>
        <end position="411"/>
    </location>
</feature>
<reference evidence="3" key="1">
    <citation type="submission" date="2022-10" db="EMBL/GenBank/DDBJ databases">
        <title>Novel sulphate-reducing endosymbionts in the free-living metamonad Anaeramoeba.</title>
        <authorList>
            <person name="Jerlstrom-Hultqvist J."/>
            <person name="Cepicka I."/>
            <person name="Gallot-Lavallee L."/>
            <person name="Salas-Leiva D."/>
            <person name="Curtis B.A."/>
            <person name="Zahonova K."/>
            <person name="Pipaliya S."/>
            <person name="Dacks J."/>
            <person name="Roger A.J."/>
        </authorList>
    </citation>
    <scope>NUCLEOTIDE SEQUENCE</scope>
    <source>
        <strain evidence="3">BMAN</strain>
    </source>
</reference>
<keyword evidence="2" id="KW-0472">Membrane</keyword>
<sequence length="411" mass="47571">MSFSNSLIENHPNLNDELNLEDQNPSDTGEYFVIEGNSVKRINEPPIVKKVPQNYQKSFYADRGIFYPRFHEDKKKRRGIENGQNPYMIEVLYPNKEILSAAFLWSVDEDNCSSCDCGCCCSGWEKFWRTVKVDLMLRRYLDAWPFVFIWINTFIALLGGYVVPSLYFAIKSYHESCGAGIWSYIIIMNIIIPFVGPEMLYGVAIMIRHRIKKKIIGVTPFSEMAIKNRYVAFMICILISLYGWISIYIVVKKPDSCVKVAKVLLGDGISVGMFSFTFMSIFCFFFCSNESEWTTTREESVFWKSSELPMHDLPQDLWNFPEIRQHIKLFSQNQPPTEQIPIQLNQGMISPYSNSGNNQMGNYYQIQNGNQVNNQNRVNNNNQIPIDNQDPNQKKDGINNDNLLDNQKDEN</sequence>
<dbReference type="EMBL" id="JAPDFW010000063">
    <property type="protein sequence ID" value="KAJ5075995.1"/>
    <property type="molecule type" value="Genomic_DNA"/>
</dbReference>
<proteinExistence type="predicted"/>
<evidence type="ECO:0000313" key="4">
    <source>
        <dbReference type="Proteomes" id="UP001149090"/>
    </source>
</evidence>
<feature type="region of interest" description="Disordered" evidence="1">
    <location>
        <begin position="1"/>
        <end position="22"/>
    </location>
</feature>
<feature type="transmembrane region" description="Helical" evidence="2">
    <location>
        <begin position="181"/>
        <end position="207"/>
    </location>
</feature>
<comment type="caution">
    <text evidence="3">The sequence shown here is derived from an EMBL/GenBank/DDBJ whole genome shotgun (WGS) entry which is preliminary data.</text>
</comment>
<evidence type="ECO:0000256" key="2">
    <source>
        <dbReference type="SAM" id="Phobius"/>
    </source>
</evidence>
<evidence type="ECO:0000256" key="1">
    <source>
        <dbReference type="SAM" id="MobiDB-lite"/>
    </source>
</evidence>
<gene>
    <name evidence="3" type="ORF">M0811_06857</name>
</gene>
<name>A0A9Q0LRL9_ANAIG</name>
<evidence type="ECO:0008006" key="5">
    <source>
        <dbReference type="Google" id="ProtNLM"/>
    </source>
</evidence>
<organism evidence="3 4">
    <name type="scientific">Anaeramoeba ignava</name>
    <name type="common">Anaerobic marine amoeba</name>
    <dbReference type="NCBI Taxonomy" id="1746090"/>
    <lineage>
        <taxon>Eukaryota</taxon>
        <taxon>Metamonada</taxon>
        <taxon>Anaeramoebidae</taxon>
        <taxon>Anaeramoeba</taxon>
    </lineage>
</organism>